<evidence type="ECO:0000313" key="2">
    <source>
        <dbReference type="Proteomes" id="UP000712600"/>
    </source>
</evidence>
<dbReference type="EMBL" id="QGKX02001521">
    <property type="protein sequence ID" value="KAF3508064.1"/>
    <property type="molecule type" value="Genomic_DNA"/>
</dbReference>
<organism evidence="1 2">
    <name type="scientific">Brassica cretica</name>
    <name type="common">Mustard</name>
    <dbReference type="NCBI Taxonomy" id="69181"/>
    <lineage>
        <taxon>Eukaryota</taxon>
        <taxon>Viridiplantae</taxon>
        <taxon>Streptophyta</taxon>
        <taxon>Embryophyta</taxon>
        <taxon>Tracheophyta</taxon>
        <taxon>Spermatophyta</taxon>
        <taxon>Magnoliopsida</taxon>
        <taxon>eudicotyledons</taxon>
        <taxon>Gunneridae</taxon>
        <taxon>Pentapetalae</taxon>
        <taxon>rosids</taxon>
        <taxon>malvids</taxon>
        <taxon>Brassicales</taxon>
        <taxon>Brassicaceae</taxon>
        <taxon>Brassiceae</taxon>
        <taxon>Brassica</taxon>
    </lineage>
</organism>
<dbReference type="InterPro" id="IPR027443">
    <property type="entry name" value="IPNS-like_sf"/>
</dbReference>
<protein>
    <recommendedName>
        <fullName evidence="3">Non-haem dioxygenase N-terminal domain-containing protein</fullName>
    </recommendedName>
</protein>
<accession>A0A8S9NSW9</accession>
<dbReference type="SUPFAM" id="SSF51197">
    <property type="entry name" value="Clavaminate synthase-like"/>
    <property type="match status" value="1"/>
</dbReference>
<reference evidence="1" key="1">
    <citation type="submission" date="2019-12" db="EMBL/GenBank/DDBJ databases">
        <title>Genome sequencing and annotation of Brassica cretica.</title>
        <authorList>
            <person name="Studholme D.J."/>
            <person name="Sarris P."/>
        </authorList>
    </citation>
    <scope>NUCLEOTIDE SEQUENCE</scope>
    <source>
        <strain evidence="1">PFS-109/04</strain>
        <tissue evidence="1">Leaf</tissue>
    </source>
</reference>
<evidence type="ECO:0000313" key="1">
    <source>
        <dbReference type="EMBL" id="KAF3508064.1"/>
    </source>
</evidence>
<evidence type="ECO:0008006" key="3">
    <source>
        <dbReference type="Google" id="ProtNLM"/>
    </source>
</evidence>
<gene>
    <name evidence="1" type="ORF">F2Q69_00002612</name>
</gene>
<name>A0A8S9NSW9_BRACR</name>
<proteinExistence type="predicted"/>
<comment type="caution">
    <text evidence="1">The sequence shown here is derived from an EMBL/GenBank/DDBJ whole genome shotgun (WGS) entry which is preliminary data.</text>
</comment>
<dbReference type="Proteomes" id="UP000712600">
    <property type="component" value="Unassembled WGS sequence"/>
</dbReference>
<dbReference type="Gene3D" id="2.60.120.330">
    <property type="entry name" value="B-lactam Antibiotic, Isopenicillin N Synthase, Chain"/>
    <property type="match status" value="1"/>
</dbReference>
<sequence length="114" mass="12874">MQTSTTSKLLVSDIASSVDRVPSSYIRQISDRPNISDVDIFGDSIPLIDLQELYGPSRANIIHQFAHACSSYSFFQVTQLFHFQPRSRFALFDSYTVLLQGSLCFSRVYSAILQ</sequence>
<dbReference type="AlphaFoldDB" id="A0A8S9NSW9"/>